<accession>A0AAV5PE50</accession>
<name>A0AAV5PE50_LACDE</name>
<evidence type="ECO:0000313" key="1">
    <source>
        <dbReference type="EMBL" id="GMB86513.1"/>
    </source>
</evidence>
<protein>
    <submittedName>
        <fullName evidence="1">Uncharacterized protein</fullName>
    </submittedName>
</protein>
<gene>
    <name evidence="1" type="ORF">ME0900_08860</name>
</gene>
<sequence>MKAEGDYKLVVTLDRRIPYFKTRMARREEGKFDVMVSTWIADFNDAISFLDLLTSNNSRNYGEQ</sequence>
<comment type="caution">
    <text evidence="1">The sequence shown here is derived from an EMBL/GenBank/DDBJ whole genome shotgun (WGS) entry which is preliminary data.</text>
</comment>
<dbReference type="Gene3D" id="3.10.105.10">
    <property type="entry name" value="Dipeptide-binding Protein, Domain 3"/>
    <property type="match status" value="1"/>
</dbReference>
<organism evidence="1 2">
    <name type="scientific">Lactobacillus delbrueckii subsp. bulgaricus</name>
    <dbReference type="NCBI Taxonomy" id="1585"/>
    <lineage>
        <taxon>Bacteria</taxon>
        <taxon>Bacillati</taxon>
        <taxon>Bacillota</taxon>
        <taxon>Bacilli</taxon>
        <taxon>Lactobacillales</taxon>
        <taxon>Lactobacillaceae</taxon>
        <taxon>Lactobacillus</taxon>
    </lineage>
</organism>
<proteinExistence type="predicted"/>
<dbReference type="EMBL" id="BSWK01000011">
    <property type="protein sequence ID" value="GMB86513.1"/>
    <property type="molecule type" value="Genomic_DNA"/>
</dbReference>
<dbReference type="AlphaFoldDB" id="A0AAV5PE50"/>
<evidence type="ECO:0000313" key="2">
    <source>
        <dbReference type="Proteomes" id="UP001165243"/>
    </source>
</evidence>
<reference evidence="1" key="1">
    <citation type="submission" date="2023-04" db="EMBL/GenBank/DDBJ databases">
        <title>Draft genome sequences of Lactobacillus delbrueckii subsp. bulgaricus ME-900 and ME-901 with improved acid tolerance.</title>
        <authorList>
            <person name="Ishida T."/>
            <person name="Yamamoto E."/>
            <person name="Koizumi A."/>
            <person name="Fujiwara S."/>
            <person name="Makino S."/>
            <person name="Kano H."/>
            <person name="Kimura K."/>
        </authorList>
    </citation>
    <scope>NUCLEOTIDE SEQUENCE</scope>
    <source>
        <strain evidence="1">ME-900</strain>
    </source>
</reference>
<dbReference type="SUPFAM" id="SSF53850">
    <property type="entry name" value="Periplasmic binding protein-like II"/>
    <property type="match status" value="1"/>
</dbReference>
<dbReference type="Proteomes" id="UP001165243">
    <property type="component" value="Unassembled WGS sequence"/>
</dbReference>